<evidence type="ECO:0008006" key="3">
    <source>
        <dbReference type="Google" id="ProtNLM"/>
    </source>
</evidence>
<dbReference type="AlphaFoldDB" id="A0A409XVI6"/>
<comment type="caution">
    <text evidence="1">The sequence shown here is derived from an EMBL/GenBank/DDBJ whole genome shotgun (WGS) entry which is preliminary data.</text>
</comment>
<evidence type="ECO:0000313" key="1">
    <source>
        <dbReference type="EMBL" id="PPQ94795.1"/>
    </source>
</evidence>
<keyword evidence="2" id="KW-1185">Reference proteome</keyword>
<proteinExistence type="predicted"/>
<dbReference type="OrthoDB" id="2596754at2759"/>
<dbReference type="EMBL" id="NHYD01000229">
    <property type="protein sequence ID" value="PPQ94795.1"/>
    <property type="molecule type" value="Genomic_DNA"/>
</dbReference>
<accession>A0A409XVI6</accession>
<organism evidence="1 2">
    <name type="scientific">Psilocybe cyanescens</name>
    <dbReference type="NCBI Taxonomy" id="93625"/>
    <lineage>
        <taxon>Eukaryota</taxon>
        <taxon>Fungi</taxon>
        <taxon>Dikarya</taxon>
        <taxon>Basidiomycota</taxon>
        <taxon>Agaricomycotina</taxon>
        <taxon>Agaricomycetes</taxon>
        <taxon>Agaricomycetidae</taxon>
        <taxon>Agaricales</taxon>
        <taxon>Agaricineae</taxon>
        <taxon>Strophariaceae</taxon>
        <taxon>Psilocybe</taxon>
    </lineage>
</organism>
<name>A0A409XVI6_PSICY</name>
<reference evidence="1 2" key="1">
    <citation type="journal article" date="2018" name="Evol. Lett.">
        <title>Horizontal gene cluster transfer increased hallucinogenic mushroom diversity.</title>
        <authorList>
            <person name="Reynolds H.T."/>
            <person name="Vijayakumar V."/>
            <person name="Gluck-Thaler E."/>
            <person name="Korotkin H.B."/>
            <person name="Matheny P.B."/>
            <person name="Slot J.C."/>
        </authorList>
    </citation>
    <scope>NUCLEOTIDE SEQUENCE [LARGE SCALE GENOMIC DNA]</scope>
    <source>
        <strain evidence="1 2">2631</strain>
    </source>
</reference>
<gene>
    <name evidence="1" type="ORF">CVT25_007432</name>
</gene>
<protein>
    <recommendedName>
        <fullName evidence="3">DUF5745 domain-containing protein</fullName>
    </recommendedName>
</protein>
<dbReference type="InParanoid" id="A0A409XVI6"/>
<sequence>MASQHVANESSVLDEPTLVDQLNTLLSSLNIPITLISPTDLTPSLLIAILESILSMRIPLVDRSQQAKYSKAAKIQNMKIFLGFLEIDVMKTDVGLSDIDPRRLADGEWEEVSFVAELLCWMGRRNGLIQKPKKENNVAIISREERYPSPGQLPPPLPPLSPKSQLDQDAISLFQTGSTVTGSTRPSHHLFSPFMKDIEQESFTTLDTGGHEDGDEPLDSYLDNVSDVLSALPPFTKSNMAQPQGIHEVPGPSLLFSRDFDQPSPAIAHSNHHTTRTVYSKNLPTKQDATSSNASNIIFEPDHWHDHSNSSVRYSGFIEPVDEESEIASFEHNRSLSFDQSRSTEKARSVKIETVKEQYARTRELLNERARLLNQLADLKISHG</sequence>
<dbReference type="Proteomes" id="UP000283269">
    <property type="component" value="Unassembled WGS sequence"/>
</dbReference>
<evidence type="ECO:0000313" key="2">
    <source>
        <dbReference type="Proteomes" id="UP000283269"/>
    </source>
</evidence>